<name>A0A2S0WFS4_9CORY</name>
<dbReference type="EMBL" id="CP026948">
    <property type="protein sequence ID" value="AWB84522.1"/>
    <property type="molecule type" value="Genomic_DNA"/>
</dbReference>
<gene>
    <name evidence="1" type="ORF">C3E79_08520</name>
</gene>
<protein>
    <submittedName>
        <fullName evidence="1">DUF4233 domain-containing protein</fullName>
    </submittedName>
</protein>
<dbReference type="InterPro" id="IPR025327">
    <property type="entry name" value="DUF4233"/>
</dbReference>
<evidence type="ECO:0000313" key="2">
    <source>
        <dbReference type="Proteomes" id="UP000244754"/>
    </source>
</evidence>
<reference evidence="2" key="1">
    <citation type="submission" date="2018-01" db="EMBL/GenBank/DDBJ databases">
        <authorList>
            <person name="Li J."/>
        </authorList>
    </citation>
    <scope>NUCLEOTIDE SEQUENCE [LARGE SCALE GENOMIC DNA]</scope>
    <source>
        <strain evidence="2">2184</strain>
    </source>
</reference>
<dbReference type="KEGG" id="clia:C3E79_08520"/>
<sequence length="143" mass="15588">MTRPDVSPLGPGKQPVKDPMAGLRGVLSGTLVMEALTIFLVLLVVLKVDDGAHWTTVNWVYVTVVGLAHLAMSFAQRFRGALGIDLALQVPVVCGFFVHWSLTAVGVMFAVVWVFILSLRADLIARMRRGYLVTQHLGTAEDD</sequence>
<dbReference type="OrthoDB" id="4773077at2"/>
<dbReference type="Proteomes" id="UP000244754">
    <property type="component" value="Chromosome"/>
</dbReference>
<accession>A0A2S0WFS4</accession>
<dbReference type="Pfam" id="PF14017">
    <property type="entry name" value="DUF4233"/>
    <property type="match status" value="1"/>
</dbReference>
<dbReference type="RefSeq" id="WP_108404531.1">
    <property type="nucleotide sequence ID" value="NZ_CP026948.1"/>
</dbReference>
<keyword evidence="2" id="KW-1185">Reference proteome</keyword>
<proteinExistence type="predicted"/>
<evidence type="ECO:0000313" key="1">
    <source>
        <dbReference type="EMBL" id="AWB84522.1"/>
    </source>
</evidence>
<organism evidence="1 2">
    <name type="scientific">Corynebacterium liangguodongii</name>
    <dbReference type="NCBI Taxonomy" id="2079535"/>
    <lineage>
        <taxon>Bacteria</taxon>
        <taxon>Bacillati</taxon>
        <taxon>Actinomycetota</taxon>
        <taxon>Actinomycetes</taxon>
        <taxon>Mycobacteriales</taxon>
        <taxon>Corynebacteriaceae</taxon>
        <taxon>Corynebacterium</taxon>
    </lineage>
</organism>
<dbReference type="AlphaFoldDB" id="A0A2S0WFS4"/>